<dbReference type="RefSeq" id="WP_203798081.1">
    <property type="nucleotide sequence ID" value="NZ_BAAAQE010000034.1"/>
</dbReference>
<evidence type="ECO:0000256" key="5">
    <source>
        <dbReference type="ARBA" id="ARBA00023163"/>
    </source>
</evidence>
<dbReference type="Proteomes" id="UP000612282">
    <property type="component" value="Unassembled WGS sequence"/>
</dbReference>
<keyword evidence="9" id="KW-1185">Reference proteome</keyword>
<evidence type="ECO:0000259" key="6">
    <source>
        <dbReference type="Pfam" id="PF04542"/>
    </source>
</evidence>
<dbReference type="InterPro" id="IPR007630">
    <property type="entry name" value="RNA_pol_sigma70_r4"/>
</dbReference>
<dbReference type="Pfam" id="PF04545">
    <property type="entry name" value="Sigma70_r4"/>
    <property type="match status" value="1"/>
</dbReference>
<dbReference type="InterPro" id="IPR013325">
    <property type="entry name" value="RNA_pol_sigma_r2"/>
</dbReference>
<gene>
    <name evidence="8" type="ORF">Aco03nite_048400</name>
</gene>
<evidence type="ECO:0000256" key="3">
    <source>
        <dbReference type="ARBA" id="ARBA00023082"/>
    </source>
</evidence>
<evidence type="ECO:0000313" key="8">
    <source>
        <dbReference type="EMBL" id="GID56436.1"/>
    </source>
</evidence>
<comment type="similarity">
    <text evidence="1">Belongs to the sigma-70 factor family. ECF subfamily.</text>
</comment>
<dbReference type="InterPro" id="IPR014284">
    <property type="entry name" value="RNA_pol_sigma-70_dom"/>
</dbReference>
<evidence type="ECO:0000259" key="7">
    <source>
        <dbReference type="Pfam" id="PF04545"/>
    </source>
</evidence>
<keyword evidence="4" id="KW-0238">DNA-binding</keyword>
<feature type="domain" description="RNA polymerase sigma-70 region 4" evidence="7">
    <location>
        <begin position="115"/>
        <end position="164"/>
    </location>
</feature>
<dbReference type="InterPro" id="IPR039425">
    <property type="entry name" value="RNA_pol_sigma-70-like"/>
</dbReference>
<evidence type="ECO:0000313" key="9">
    <source>
        <dbReference type="Proteomes" id="UP000612282"/>
    </source>
</evidence>
<comment type="caution">
    <text evidence="8">The sequence shown here is derived from an EMBL/GenBank/DDBJ whole genome shotgun (WGS) entry which is preliminary data.</text>
</comment>
<dbReference type="InterPro" id="IPR036388">
    <property type="entry name" value="WH-like_DNA-bd_sf"/>
</dbReference>
<keyword evidence="2" id="KW-0805">Transcription regulation</keyword>
<protein>
    <submittedName>
        <fullName evidence="8">RNA polymerase sigma factor SigL</fullName>
    </submittedName>
</protein>
<dbReference type="SUPFAM" id="SSF88659">
    <property type="entry name" value="Sigma3 and sigma4 domains of RNA polymerase sigma factors"/>
    <property type="match status" value="1"/>
</dbReference>
<dbReference type="EMBL" id="BOMG01000057">
    <property type="protein sequence ID" value="GID56436.1"/>
    <property type="molecule type" value="Genomic_DNA"/>
</dbReference>
<dbReference type="PANTHER" id="PTHR43133">
    <property type="entry name" value="RNA POLYMERASE ECF-TYPE SIGMA FACTO"/>
    <property type="match status" value="1"/>
</dbReference>
<dbReference type="Gene3D" id="1.10.1740.10">
    <property type="match status" value="1"/>
</dbReference>
<dbReference type="SUPFAM" id="SSF88946">
    <property type="entry name" value="Sigma2 domain of RNA polymerase sigma factors"/>
    <property type="match status" value="1"/>
</dbReference>
<keyword evidence="3" id="KW-0731">Sigma factor</keyword>
<reference evidence="8 9" key="1">
    <citation type="submission" date="2021-01" db="EMBL/GenBank/DDBJ databases">
        <title>Whole genome shotgun sequence of Actinoplanes couchii NBRC 106145.</title>
        <authorList>
            <person name="Komaki H."/>
            <person name="Tamura T."/>
        </authorList>
    </citation>
    <scope>NUCLEOTIDE SEQUENCE [LARGE SCALE GENOMIC DNA]</scope>
    <source>
        <strain evidence="8 9">NBRC 106145</strain>
    </source>
</reference>
<keyword evidence="5" id="KW-0804">Transcription</keyword>
<evidence type="ECO:0000256" key="2">
    <source>
        <dbReference type="ARBA" id="ARBA00023015"/>
    </source>
</evidence>
<dbReference type="NCBIfam" id="TIGR02937">
    <property type="entry name" value="sigma70-ECF"/>
    <property type="match status" value="1"/>
</dbReference>
<proteinExistence type="inferred from homology"/>
<evidence type="ECO:0000256" key="4">
    <source>
        <dbReference type="ARBA" id="ARBA00023125"/>
    </source>
</evidence>
<dbReference type="Gene3D" id="1.10.10.10">
    <property type="entry name" value="Winged helix-like DNA-binding domain superfamily/Winged helix DNA-binding domain"/>
    <property type="match status" value="1"/>
</dbReference>
<accession>A0ABQ3XD58</accession>
<dbReference type="PANTHER" id="PTHR43133:SF52">
    <property type="entry name" value="ECF RNA POLYMERASE SIGMA FACTOR SIGL"/>
    <property type="match status" value="1"/>
</dbReference>
<organism evidence="8 9">
    <name type="scientific">Actinoplanes couchii</name>
    <dbReference type="NCBI Taxonomy" id="403638"/>
    <lineage>
        <taxon>Bacteria</taxon>
        <taxon>Bacillati</taxon>
        <taxon>Actinomycetota</taxon>
        <taxon>Actinomycetes</taxon>
        <taxon>Micromonosporales</taxon>
        <taxon>Micromonosporaceae</taxon>
        <taxon>Actinoplanes</taxon>
    </lineage>
</organism>
<feature type="domain" description="RNA polymerase sigma-70 region 2" evidence="6">
    <location>
        <begin position="16"/>
        <end position="83"/>
    </location>
</feature>
<name>A0ABQ3XD58_9ACTN</name>
<dbReference type="InterPro" id="IPR013324">
    <property type="entry name" value="RNA_pol_sigma_r3/r4-like"/>
</dbReference>
<dbReference type="Pfam" id="PF04542">
    <property type="entry name" value="Sigma70_r2"/>
    <property type="match status" value="1"/>
</dbReference>
<sequence>MTITAVANDRIEALHTAHSASLLRFLIRLTHGEQQTAEDLAQETMVRAWRHADRLPDDFAAERRWLFTVARNLVIDLFRARKSRPPETPVLDLGWISTAADTPEAAIATQSILTAFQRLSEAQRGVLIDLHLRGEQPQAVADKLRIPVGTVKSRAHYALRALRQEMEATV</sequence>
<dbReference type="InterPro" id="IPR007627">
    <property type="entry name" value="RNA_pol_sigma70_r2"/>
</dbReference>
<evidence type="ECO:0000256" key="1">
    <source>
        <dbReference type="ARBA" id="ARBA00010641"/>
    </source>
</evidence>